<feature type="compositionally biased region" description="Gly residues" evidence="4">
    <location>
        <begin position="30"/>
        <end position="40"/>
    </location>
</feature>
<evidence type="ECO:0000313" key="7">
    <source>
        <dbReference type="Proteomes" id="UP001203761"/>
    </source>
</evidence>
<accession>A0ABT0R0I6</accession>
<keyword evidence="7" id="KW-1185">Reference proteome</keyword>
<dbReference type="SUPFAM" id="SSF55120">
    <property type="entry name" value="Pseudouridine synthase"/>
    <property type="match status" value="1"/>
</dbReference>
<evidence type="ECO:0000256" key="2">
    <source>
        <dbReference type="ARBA" id="ARBA00031870"/>
    </source>
</evidence>
<comment type="catalytic activity">
    <reaction evidence="1">
        <text>a uridine in RNA = a pseudouridine in RNA</text>
        <dbReference type="Rhea" id="RHEA:48348"/>
        <dbReference type="Rhea" id="RHEA-COMP:12068"/>
        <dbReference type="Rhea" id="RHEA-COMP:12069"/>
        <dbReference type="ChEBI" id="CHEBI:65314"/>
        <dbReference type="ChEBI" id="CHEBI:65315"/>
    </reaction>
</comment>
<evidence type="ECO:0000256" key="1">
    <source>
        <dbReference type="ARBA" id="ARBA00000073"/>
    </source>
</evidence>
<feature type="region of interest" description="Disordered" evidence="4">
    <location>
        <begin position="378"/>
        <end position="411"/>
    </location>
</feature>
<dbReference type="PANTHER" id="PTHR21600">
    <property type="entry name" value="MITOCHONDRIAL RNA PSEUDOURIDINE SYNTHASE"/>
    <property type="match status" value="1"/>
</dbReference>
<proteinExistence type="predicted"/>
<protein>
    <recommendedName>
        <fullName evidence="2">RNA pseudouridylate synthase</fullName>
    </recommendedName>
    <alternativeName>
        <fullName evidence="3">RNA-uridine isomerase</fullName>
    </alternativeName>
</protein>
<sequence length="411" mass="43322">MSAADDGARPVAGAGAGPGAGAGARPVAGAGAGPGAGAGAGRSPVTGGRAARRRARRPPPPLAQRDGLDAAHWRIPPRAPAAPGESRGELTVLEALLSRFPALGAPEATPLPLRFARGEIVRADGTAWSAQDPARAGQEVWFHRELRPEVVPEREIPILFRDEHLLVIDKPHDMATLPRGAHVLGSALVRLRRATGITELSPLHRLDRRTAGVLAFGIRSAERAAYQQLFARTEVAKEYLARVRILPGASESEPPLHPGAAFSMRDRLVKEHGELQGRVIAGEPNAHTEVEVLEVSPAAGELEALTAARTPAPRTALLRLQPRTGRTHQLRLQLASRGLPICGDDLYPEARAVGPEDPPLALLARRLAFTDPFTGEEREFLSARSLAEGAEGAEGADGPGRPGPGVSTLEP</sequence>
<feature type="region of interest" description="Disordered" evidence="4">
    <location>
        <begin position="1"/>
        <end position="87"/>
    </location>
</feature>
<organism evidence="6 7">
    <name type="scientific">Brachybacterium equifaecis</name>
    <dbReference type="NCBI Taxonomy" id="2910770"/>
    <lineage>
        <taxon>Bacteria</taxon>
        <taxon>Bacillati</taxon>
        <taxon>Actinomycetota</taxon>
        <taxon>Actinomycetes</taxon>
        <taxon>Micrococcales</taxon>
        <taxon>Dermabacteraceae</taxon>
        <taxon>Brachybacterium</taxon>
    </lineage>
</organism>
<dbReference type="InterPro" id="IPR050188">
    <property type="entry name" value="RluA_PseudoU_synthase"/>
</dbReference>
<name>A0ABT0R0I6_9MICO</name>
<comment type="caution">
    <text evidence="6">The sequence shown here is derived from an EMBL/GenBank/DDBJ whole genome shotgun (WGS) entry which is preliminary data.</text>
</comment>
<evidence type="ECO:0000313" key="6">
    <source>
        <dbReference type="EMBL" id="MCL6422973.1"/>
    </source>
</evidence>
<dbReference type="Gene3D" id="3.30.2350.10">
    <property type="entry name" value="Pseudouridine synthase"/>
    <property type="match status" value="1"/>
</dbReference>
<dbReference type="PANTHER" id="PTHR21600:SF84">
    <property type="entry name" value="PSEUDOURIDINE SYNTHASE RSUA_RLUA-LIKE DOMAIN-CONTAINING PROTEIN"/>
    <property type="match status" value="1"/>
</dbReference>
<dbReference type="InterPro" id="IPR006145">
    <property type="entry name" value="PsdUridine_synth_RsuA/RluA"/>
</dbReference>
<evidence type="ECO:0000256" key="3">
    <source>
        <dbReference type="ARBA" id="ARBA00033164"/>
    </source>
</evidence>
<reference evidence="6" key="1">
    <citation type="submission" date="2022-02" db="EMBL/GenBank/DDBJ databases">
        <authorList>
            <person name="Lee M."/>
            <person name="Kim S.-J."/>
            <person name="Jung M.-Y."/>
        </authorList>
    </citation>
    <scope>NUCLEOTIDE SEQUENCE</scope>
    <source>
        <strain evidence="6">JHP9</strain>
    </source>
</reference>
<dbReference type="RefSeq" id="WP_249737070.1">
    <property type="nucleotide sequence ID" value="NZ_JAKNCJ010000002.1"/>
</dbReference>
<feature type="compositionally biased region" description="Low complexity" evidence="4">
    <location>
        <begin position="1"/>
        <end position="13"/>
    </location>
</feature>
<evidence type="ECO:0000259" key="5">
    <source>
        <dbReference type="Pfam" id="PF00849"/>
    </source>
</evidence>
<dbReference type="InterPro" id="IPR020103">
    <property type="entry name" value="PsdUridine_synth_cat_dom_sf"/>
</dbReference>
<gene>
    <name evidence="6" type="ORF">Bequi_06150</name>
</gene>
<dbReference type="EMBL" id="JAKNCJ010000002">
    <property type="protein sequence ID" value="MCL6422973.1"/>
    <property type="molecule type" value="Genomic_DNA"/>
</dbReference>
<dbReference type="Proteomes" id="UP001203761">
    <property type="component" value="Unassembled WGS sequence"/>
</dbReference>
<feature type="domain" description="Pseudouridine synthase RsuA/RluA-like" evidence="5">
    <location>
        <begin position="164"/>
        <end position="336"/>
    </location>
</feature>
<evidence type="ECO:0000256" key="4">
    <source>
        <dbReference type="SAM" id="MobiDB-lite"/>
    </source>
</evidence>
<dbReference type="Pfam" id="PF00849">
    <property type="entry name" value="PseudoU_synth_2"/>
    <property type="match status" value="1"/>
</dbReference>